<feature type="compositionally biased region" description="Polar residues" evidence="1">
    <location>
        <begin position="29"/>
        <end position="38"/>
    </location>
</feature>
<protein>
    <submittedName>
        <fullName evidence="3 4">Uncharacterized protein</fullName>
    </submittedName>
</protein>
<organism evidence="2 3">
    <name type="scientific">Trichuris muris</name>
    <name type="common">Mouse whipworm</name>
    <dbReference type="NCBI Taxonomy" id="70415"/>
    <lineage>
        <taxon>Eukaryota</taxon>
        <taxon>Metazoa</taxon>
        <taxon>Ecdysozoa</taxon>
        <taxon>Nematoda</taxon>
        <taxon>Enoplea</taxon>
        <taxon>Dorylaimia</taxon>
        <taxon>Trichinellida</taxon>
        <taxon>Trichuridae</taxon>
        <taxon>Trichuris</taxon>
    </lineage>
</organism>
<evidence type="ECO:0000313" key="2">
    <source>
        <dbReference type="Proteomes" id="UP000046395"/>
    </source>
</evidence>
<accession>A0A5S6Q289</accession>
<dbReference type="WBParaSite" id="TMUE_1000004139.1">
    <property type="protein sequence ID" value="TMUE_1000004139.1"/>
    <property type="gene ID" value="WBGene00298869"/>
</dbReference>
<evidence type="ECO:0000256" key="1">
    <source>
        <dbReference type="SAM" id="MobiDB-lite"/>
    </source>
</evidence>
<keyword evidence="2" id="KW-1185">Reference proteome</keyword>
<dbReference type="AlphaFoldDB" id="A0A5S6Q289"/>
<dbReference type="WBParaSite" id="TMUE_0000001360.1">
    <property type="protein sequence ID" value="TMUE_0000001360.1"/>
    <property type="gene ID" value="WBGene00297257"/>
</dbReference>
<proteinExistence type="predicted"/>
<dbReference type="Proteomes" id="UP000046395">
    <property type="component" value="Unassembled WGS sequence"/>
</dbReference>
<name>A0A5S6Q289_TRIMR</name>
<reference evidence="2" key="2">
    <citation type="submission" date="2014-03" db="EMBL/GenBank/DDBJ databases">
        <title>The whipworm genome and dual-species transcriptomics of an intimate host-pathogen interaction.</title>
        <authorList>
            <person name="Foth B.J."/>
            <person name="Tsai I.J."/>
            <person name="Reid A.J."/>
            <person name="Bancroft A.J."/>
            <person name="Nichol S."/>
            <person name="Tracey A."/>
            <person name="Holroyd N."/>
            <person name="Cotton J.A."/>
            <person name="Stanley E.J."/>
            <person name="Zarowiecki M."/>
            <person name="Liu J.Z."/>
            <person name="Huckvale T."/>
            <person name="Cooper P.J."/>
            <person name="Grencis R.K."/>
            <person name="Berriman M."/>
        </authorList>
    </citation>
    <scope>NUCLEOTIDE SEQUENCE [LARGE SCALE GENOMIC DNA]</scope>
    <source>
        <strain evidence="2">Edinburgh</strain>
    </source>
</reference>
<reference evidence="2" key="1">
    <citation type="submission" date="2013-11" db="EMBL/GenBank/DDBJ databases">
        <authorList>
            <person name="Aslett M."/>
        </authorList>
    </citation>
    <scope>NUCLEOTIDE SEQUENCE [LARGE SCALE GENOMIC DNA]</scope>
    <source>
        <strain evidence="2">Edinburgh</strain>
    </source>
</reference>
<feature type="compositionally biased region" description="Polar residues" evidence="1">
    <location>
        <begin position="1"/>
        <end position="15"/>
    </location>
</feature>
<evidence type="ECO:0000313" key="3">
    <source>
        <dbReference type="WBParaSite" id="TMUE_0000001360.1"/>
    </source>
</evidence>
<reference evidence="3 4" key="3">
    <citation type="submission" date="2019-12" db="UniProtKB">
        <authorList>
            <consortium name="WormBaseParasite"/>
        </authorList>
    </citation>
    <scope>IDENTIFICATION</scope>
</reference>
<feature type="region of interest" description="Disordered" evidence="1">
    <location>
        <begin position="1"/>
        <end position="38"/>
    </location>
</feature>
<evidence type="ECO:0000313" key="4">
    <source>
        <dbReference type="WBParaSite" id="TMUE_1000004139.1"/>
    </source>
</evidence>
<sequence length="88" mass="10060">MFITELSANGNNNVGVEQRLREEARRRNSTSGSCRQPLRTSRCNCTRLNTYGYRLQSTSAGYFAYTAAEFQLVSSDFTYQIRISKKDC</sequence>